<organism evidence="9 10">
    <name type="scientific">Streptomyces globosus</name>
    <dbReference type="NCBI Taxonomy" id="68209"/>
    <lineage>
        <taxon>Bacteria</taxon>
        <taxon>Bacillati</taxon>
        <taxon>Actinomycetota</taxon>
        <taxon>Actinomycetes</taxon>
        <taxon>Kitasatosporales</taxon>
        <taxon>Streptomycetaceae</taxon>
        <taxon>Streptomyces</taxon>
    </lineage>
</organism>
<evidence type="ECO:0000256" key="3">
    <source>
        <dbReference type="ARBA" id="ARBA00012095"/>
    </source>
</evidence>
<dbReference type="OrthoDB" id="9806345at2"/>
<name>A0A344U2T5_9ACTN</name>
<evidence type="ECO:0000259" key="8">
    <source>
        <dbReference type="PROSITE" id="PS51481"/>
    </source>
</evidence>
<keyword evidence="4 9" id="KW-0808">Transferase</keyword>
<evidence type="ECO:0000256" key="2">
    <source>
        <dbReference type="ARBA" id="ARBA00004745"/>
    </source>
</evidence>
<dbReference type="RefSeq" id="WP_114056392.1">
    <property type="nucleotide sequence ID" value="NZ_CP030862.1"/>
</dbReference>
<dbReference type="InterPro" id="IPR012736">
    <property type="entry name" value="DhaK_1"/>
</dbReference>
<dbReference type="FunFam" id="3.40.50.10440:FF:000001">
    <property type="entry name" value="Dihydroxyacetone kinase, DhaK subunit"/>
    <property type="match status" value="1"/>
</dbReference>
<dbReference type="GO" id="GO:0004371">
    <property type="term" value="F:glycerone kinase activity"/>
    <property type="evidence" value="ECO:0007669"/>
    <property type="project" value="InterPro"/>
</dbReference>
<dbReference type="Gene3D" id="3.30.1180.20">
    <property type="entry name" value="Dihydroxyacetone kinase, domain 2"/>
    <property type="match status" value="1"/>
</dbReference>
<dbReference type="PROSITE" id="PS51481">
    <property type="entry name" value="DHAK"/>
    <property type="match status" value="1"/>
</dbReference>
<proteinExistence type="predicted"/>
<feature type="domain" description="DhaK" evidence="8">
    <location>
        <begin position="7"/>
        <end position="332"/>
    </location>
</feature>
<evidence type="ECO:0000256" key="7">
    <source>
        <dbReference type="ARBA" id="ARBA00046577"/>
    </source>
</evidence>
<dbReference type="GO" id="GO:0047324">
    <property type="term" value="F:phosphoenolpyruvate-glycerone phosphotransferase activity"/>
    <property type="evidence" value="ECO:0007669"/>
    <property type="project" value="UniProtKB-EC"/>
</dbReference>
<dbReference type="PANTHER" id="PTHR28629:SF4">
    <property type="entry name" value="TRIOKINASE_FMN CYCLASE"/>
    <property type="match status" value="1"/>
</dbReference>
<dbReference type="Gene3D" id="3.40.50.10440">
    <property type="entry name" value="Dihydroxyacetone kinase, domain 1"/>
    <property type="match status" value="1"/>
</dbReference>
<evidence type="ECO:0000313" key="10">
    <source>
        <dbReference type="Proteomes" id="UP000252004"/>
    </source>
</evidence>
<dbReference type="InterPro" id="IPR050861">
    <property type="entry name" value="Dihydroxyacetone_Kinase"/>
</dbReference>
<comment type="subunit">
    <text evidence="7">Homodimer. The dihydroxyacetone kinase complex is composed of a homodimer of DhaM, a homodimer of DhaK and the subunit DhaL.</text>
</comment>
<keyword evidence="5 9" id="KW-0418">Kinase</keyword>
<evidence type="ECO:0000313" key="9">
    <source>
        <dbReference type="EMBL" id="AXE25206.1"/>
    </source>
</evidence>
<dbReference type="GO" id="GO:0019563">
    <property type="term" value="P:glycerol catabolic process"/>
    <property type="evidence" value="ECO:0007669"/>
    <property type="project" value="TreeGrafter"/>
</dbReference>
<dbReference type="GO" id="GO:0005829">
    <property type="term" value="C:cytosol"/>
    <property type="evidence" value="ECO:0007669"/>
    <property type="project" value="TreeGrafter"/>
</dbReference>
<dbReference type="KEGG" id="sgz:C0216_18715"/>
<evidence type="ECO:0000256" key="5">
    <source>
        <dbReference type="ARBA" id="ARBA00022777"/>
    </source>
</evidence>
<comment type="pathway">
    <text evidence="2">Polyol metabolism; glycerol degradation.</text>
</comment>
<keyword evidence="10" id="KW-1185">Reference proteome</keyword>
<gene>
    <name evidence="9" type="primary">dhaK</name>
    <name evidence="9" type="ORF">C0216_18715</name>
</gene>
<dbReference type="AlphaFoldDB" id="A0A344U2T5"/>
<accession>A0A344U2T5</accession>
<dbReference type="EMBL" id="CP030862">
    <property type="protein sequence ID" value="AXE25206.1"/>
    <property type="molecule type" value="Genomic_DNA"/>
</dbReference>
<dbReference type="FunFam" id="3.30.1180.20:FF:000002">
    <property type="entry name" value="Dihydroxyacetone kinase subunit DhaK"/>
    <property type="match status" value="1"/>
</dbReference>
<sequence>MRMLINSPETVVADALRGIAAAHPDLEVDVERRIVVRRGAREGGRVGLVSGGGSGHEPLHAGFVGPGMLSAACPGEVFTSPVPDQMLRAAAAVDSGQGVLFVVKNYTGDVLNFRMAAELAEEDGIRIEQVLVNDDVAVTDSLYTAGRRGTGATLFVEKIAGAAAEAGAPLEEVAEIARRVNAASRSFGVALSACTTPAKGSPTFDLPDGELELGIGIHGEPGRERRPVMPSREIARIAVGAVADELERIAPQDGRVLALVNGMGATPLLELYGFTADVCAVLAERGVHVARTLVGNYVTSLDMAGCSVTLCRADEELLRLWDAPVRTAALRWGA</sequence>
<dbReference type="Pfam" id="PF02733">
    <property type="entry name" value="Dak1"/>
    <property type="match status" value="1"/>
</dbReference>
<dbReference type="PANTHER" id="PTHR28629">
    <property type="entry name" value="TRIOKINASE/FMN CYCLASE"/>
    <property type="match status" value="1"/>
</dbReference>
<dbReference type="InterPro" id="IPR004006">
    <property type="entry name" value="DhaK_dom"/>
</dbReference>
<dbReference type="Proteomes" id="UP000252004">
    <property type="component" value="Chromosome"/>
</dbReference>
<dbReference type="SUPFAM" id="SSF82549">
    <property type="entry name" value="DAK1/DegV-like"/>
    <property type="match status" value="1"/>
</dbReference>
<keyword evidence="6" id="KW-0319">Glycerol metabolism</keyword>
<evidence type="ECO:0000256" key="6">
    <source>
        <dbReference type="ARBA" id="ARBA00022798"/>
    </source>
</evidence>
<dbReference type="NCBIfam" id="TIGR02363">
    <property type="entry name" value="dhaK1"/>
    <property type="match status" value="1"/>
</dbReference>
<comment type="catalytic activity">
    <reaction evidence="1">
        <text>dihydroxyacetone + phosphoenolpyruvate = dihydroxyacetone phosphate + pyruvate</text>
        <dbReference type="Rhea" id="RHEA:18381"/>
        <dbReference type="ChEBI" id="CHEBI:15361"/>
        <dbReference type="ChEBI" id="CHEBI:16016"/>
        <dbReference type="ChEBI" id="CHEBI:57642"/>
        <dbReference type="ChEBI" id="CHEBI:58702"/>
        <dbReference type="EC" id="2.7.1.121"/>
    </reaction>
</comment>
<reference evidence="9 10" key="1">
    <citation type="submission" date="2018-01" db="EMBL/GenBank/DDBJ databases">
        <title>Draft genome Sequence of streptomyces globosus LZH-48.</title>
        <authorList>
            <person name="Ran K."/>
            <person name="Li Z."/>
            <person name="Wei S."/>
            <person name="Dong R."/>
        </authorList>
    </citation>
    <scope>NUCLEOTIDE SEQUENCE [LARGE SCALE GENOMIC DNA]</scope>
    <source>
        <strain evidence="9 10">LZH-48</strain>
    </source>
</reference>
<evidence type="ECO:0000256" key="1">
    <source>
        <dbReference type="ARBA" id="ARBA00001113"/>
    </source>
</evidence>
<protein>
    <recommendedName>
        <fullName evidence="3">phosphoenolpyruvate--glycerone phosphotransferase</fullName>
        <ecNumber evidence="3">2.7.1.121</ecNumber>
    </recommendedName>
</protein>
<dbReference type="EC" id="2.7.1.121" evidence="3"/>
<evidence type="ECO:0000256" key="4">
    <source>
        <dbReference type="ARBA" id="ARBA00022679"/>
    </source>
</evidence>